<protein>
    <submittedName>
        <fullName evidence="1">Pollen-specific leucine-rich repeat extensin-like protein 3</fullName>
    </submittedName>
</protein>
<reference evidence="1" key="1">
    <citation type="journal article" date="2023" name="GigaByte">
        <title>Genome assembly of the bearded iris, Iris pallida Lam.</title>
        <authorList>
            <person name="Bruccoleri R.E."/>
            <person name="Oakeley E.J."/>
            <person name="Faust A.M.E."/>
            <person name="Altorfer M."/>
            <person name="Dessus-Babus S."/>
            <person name="Burckhardt D."/>
            <person name="Oertli M."/>
            <person name="Naumann U."/>
            <person name="Petersen F."/>
            <person name="Wong J."/>
        </authorList>
    </citation>
    <scope>NUCLEOTIDE SEQUENCE</scope>
    <source>
        <strain evidence="1">GSM-AAB239-AS_SAM_17_03QT</strain>
    </source>
</reference>
<dbReference type="Proteomes" id="UP001140949">
    <property type="component" value="Unassembled WGS sequence"/>
</dbReference>
<gene>
    <name evidence="1" type="ORF">M6B38_102145</name>
</gene>
<name>A0AAX6ILQ3_IRIPA</name>
<reference evidence="1" key="2">
    <citation type="submission" date="2023-04" db="EMBL/GenBank/DDBJ databases">
        <authorList>
            <person name="Bruccoleri R.E."/>
            <person name="Oakeley E.J."/>
            <person name="Faust A.-M."/>
            <person name="Dessus-Babus S."/>
            <person name="Altorfer M."/>
            <person name="Burckhardt D."/>
            <person name="Oertli M."/>
            <person name="Naumann U."/>
            <person name="Petersen F."/>
            <person name="Wong J."/>
        </authorList>
    </citation>
    <scope>NUCLEOTIDE SEQUENCE</scope>
    <source>
        <strain evidence="1">GSM-AAB239-AS_SAM_17_03QT</strain>
        <tissue evidence="1">Leaf</tissue>
    </source>
</reference>
<keyword evidence="2" id="KW-1185">Reference proteome</keyword>
<comment type="caution">
    <text evidence="1">The sequence shown here is derived from an EMBL/GenBank/DDBJ whole genome shotgun (WGS) entry which is preliminary data.</text>
</comment>
<dbReference type="AlphaFoldDB" id="A0AAX6ILQ3"/>
<organism evidence="1 2">
    <name type="scientific">Iris pallida</name>
    <name type="common">Sweet iris</name>
    <dbReference type="NCBI Taxonomy" id="29817"/>
    <lineage>
        <taxon>Eukaryota</taxon>
        <taxon>Viridiplantae</taxon>
        <taxon>Streptophyta</taxon>
        <taxon>Embryophyta</taxon>
        <taxon>Tracheophyta</taxon>
        <taxon>Spermatophyta</taxon>
        <taxon>Magnoliopsida</taxon>
        <taxon>Liliopsida</taxon>
        <taxon>Asparagales</taxon>
        <taxon>Iridaceae</taxon>
        <taxon>Iridoideae</taxon>
        <taxon>Irideae</taxon>
        <taxon>Iris</taxon>
    </lineage>
</organism>
<accession>A0AAX6ILQ3</accession>
<sequence>MEAADLDGSRSDGGAGGWRSRFGWRRSGGAECLHTVVPAIAGARMEAIRLEISYGARKLAPGGRSAPEMPLWLSGRRVRLCGSSRADLVAQRQTRGGGARLGSEEFGARTWEKPSRADVAAEISWQWAAGTRPGSG</sequence>
<evidence type="ECO:0000313" key="1">
    <source>
        <dbReference type="EMBL" id="KAJ6854260.1"/>
    </source>
</evidence>
<dbReference type="EMBL" id="JANAVB010000194">
    <property type="protein sequence ID" value="KAJ6854260.1"/>
    <property type="molecule type" value="Genomic_DNA"/>
</dbReference>
<proteinExistence type="predicted"/>
<evidence type="ECO:0000313" key="2">
    <source>
        <dbReference type="Proteomes" id="UP001140949"/>
    </source>
</evidence>